<sequence length="124" mass="13193">MIGLFVLVLATTGPEPLPPAAPAPAPAAVVPAPAAEPVRAPLVGGFAPMSPRAPELGPVVQAAITHITPQPRAKGRVLVAERQVVAGMNYRLLLKLRDGSRWRVVVWQKLDGTRQVTEATREDR</sequence>
<dbReference type="InterPro" id="IPR018073">
    <property type="entry name" value="Prot_inh_cystat_CS"/>
</dbReference>
<reference evidence="1 2" key="1">
    <citation type="submission" date="2020-08" db="EMBL/GenBank/DDBJ databases">
        <title>The genome sequence of Novosphingobium flavum 4Y4.</title>
        <authorList>
            <person name="Liu Y."/>
        </authorList>
    </citation>
    <scope>NUCLEOTIDE SEQUENCE [LARGE SCALE GENOMIC DNA]</scope>
    <source>
        <strain evidence="1 2">4Y4</strain>
    </source>
</reference>
<dbReference type="AlphaFoldDB" id="A0A7X1F9S5"/>
<dbReference type="PROSITE" id="PS00287">
    <property type="entry name" value="CYSTATIN"/>
    <property type="match status" value="1"/>
</dbReference>
<name>A0A7X1F9S5_9SPHN</name>
<keyword evidence="2" id="KW-1185">Reference proteome</keyword>
<evidence type="ECO:0008006" key="3">
    <source>
        <dbReference type="Google" id="ProtNLM"/>
    </source>
</evidence>
<evidence type="ECO:0000313" key="2">
    <source>
        <dbReference type="Proteomes" id="UP000520156"/>
    </source>
</evidence>
<comment type="caution">
    <text evidence="1">The sequence shown here is derived from an EMBL/GenBank/DDBJ whole genome shotgun (WGS) entry which is preliminary data.</text>
</comment>
<accession>A0A7X1F9S5</accession>
<protein>
    <recommendedName>
        <fullName evidence="3">Cystatin domain-containing protein</fullName>
    </recommendedName>
</protein>
<dbReference type="Proteomes" id="UP000520156">
    <property type="component" value="Unassembled WGS sequence"/>
</dbReference>
<proteinExistence type="predicted"/>
<dbReference type="InterPro" id="IPR046350">
    <property type="entry name" value="Cystatin_sf"/>
</dbReference>
<gene>
    <name evidence="1" type="ORF">H7F49_15025</name>
</gene>
<dbReference type="EMBL" id="JACLAU010000032">
    <property type="protein sequence ID" value="MBC2653008.1"/>
    <property type="molecule type" value="Genomic_DNA"/>
</dbReference>
<dbReference type="Gene3D" id="3.10.450.10">
    <property type="match status" value="1"/>
</dbReference>
<dbReference type="SUPFAM" id="SSF54403">
    <property type="entry name" value="Cystatin/monellin"/>
    <property type="match status" value="1"/>
</dbReference>
<organism evidence="1 2">
    <name type="scientific">Novosphingobium aerophilum</name>
    <dbReference type="NCBI Taxonomy" id="2839843"/>
    <lineage>
        <taxon>Bacteria</taxon>
        <taxon>Pseudomonadati</taxon>
        <taxon>Pseudomonadota</taxon>
        <taxon>Alphaproteobacteria</taxon>
        <taxon>Sphingomonadales</taxon>
        <taxon>Sphingomonadaceae</taxon>
        <taxon>Novosphingobium</taxon>
    </lineage>
</organism>
<dbReference type="RefSeq" id="WP_185684397.1">
    <property type="nucleotide sequence ID" value="NZ_JACLAU010000032.1"/>
</dbReference>
<evidence type="ECO:0000313" key="1">
    <source>
        <dbReference type="EMBL" id="MBC2653008.1"/>
    </source>
</evidence>